<dbReference type="GO" id="GO:0008270">
    <property type="term" value="F:zinc ion binding"/>
    <property type="evidence" value="ECO:0007669"/>
    <property type="project" value="UniProtKB-KW"/>
</dbReference>
<dbReference type="RefSeq" id="WP_142854019.1">
    <property type="nucleotide sequence ID" value="NZ_FXWW01000003.1"/>
</dbReference>
<evidence type="ECO:0000313" key="3">
    <source>
        <dbReference type="EMBL" id="TQV67208.1"/>
    </source>
</evidence>
<dbReference type="InterPro" id="IPR007527">
    <property type="entry name" value="Znf_SWIM"/>
</dbReference>
<dbReference type="AlphaFoldDB" id="A0A545SQG5"/>
<organism evidence="3 4">
    <name type="scientific">Aliiroseovarius halocynthiae</name>
    <dbReference type="NCBI Taxonomy" id="985055"/>
    <lineage>
        <taxon>Bacteria</taxon>
        <taxon>Pseudomonadati</taxon>
        <taxon>Pseudomonadota</taxon>
        <taxon>Alphaproteobacteria</taxon>
        <taxon>Rhodobacterales</taxon>
        <taxon>Paracoccaceae</taxon>
        <taxon>Aliiroseovarius</taxon>
    </lineage>
</organism>
<protein>
    <recommendedName>
        <fullName evidence="2">SWIM-type domain-containing protein</fullName>
    </recommendedName>
</protein>
<keyword evidence="1" id="KW-0863">Zinc-finger</keyword>
<dbReference type="Proteomes" id="UP000315816">
    <property type="component" value="Unassembled WGS sequence"/>
</dbReference>
<reference evidence="3 4" key="1">
    <citation type="submission" date="2019-06" db="EMBL/GenBank/DDBJ databases">
        <title>A novel species of marine bacteria.</title>
        <authorList>
            <person name="Wang Y."/>
        </authorList>
    </citation>
    <scope>NUCLEOTIDE SEQUENCE [LARGE SCALE GENOMIC DNA]</scope>
    <source>
        <strain evidence="3 4">MA1-10</strain>
    </source>
</reference>
<dbReference type="PROSITE" id="PS50966">
    <property type="entry name" value="ZF_SWIM"/>
    <property type="match status" value="1"/>
</dbReference>
<keyword evidence="1" id="KW-0862">Zinc</keyword>
<comment type="caution">
    <text evidence="3">The sequence shown here is derived from an EMBL/GenBank/DDBJ whole genome shotgun (WGS) entry which is preliminary data.</text>
</comment>
<keyword evidence="1" id="KW-0479">Metal-binding</keyword>
<accession>A0A545SQG5</accession>
<dbReference type="EMBL" id="VICH01000007">
    <property type="protein sequence ID" value="TQV67208.1"/>
    <property type="molecule type" value="Genomic_DNA"/>
</dbReference>
<evidence type="ECO:0000313" key="4">
    <source>
        <dbReference type="Proteomes" id="UP000315816"/>
    </source>
</evidence>
<feature type="domain" description="SWIM-type" evidence="2">
    <location>
        <begin position="51"/>
        <end position="84"/>
    </location>
</feature>
<evidence type="ECO:0000259" key="2">
    <source>
        <dbReference type="PROSITE" id="PS50966"/>
    </source>
</evidence>
<gene>
    <name evidence="3" type="ORF">FIL88_11555</name>
</gene>
<keyword evidence="4" id="KW-1185">Reference proteome</keyword>
<name>A0A545SQG5_9RHOB</name>
<evidence type="ECO:0000256" key="1">
    <source>
        <dbReference type="PROSITE-ProRule" id="PRU00325"/>
    </source>
</evidence>
<proteinExistence type="predicted"/>
<sequence>MSLRTLVASFDDDALVALANKGLLRRAIKAVEQAKLVHFRDDDAKVLVDGHHVLIPASGPQSATCNCPAPGMCSHILTAMLVLRNVTDAEPSAPIAPHSAAPSLDEASPKVGAIDWMVALDAQTLRKFAGADYPGATNLAATAIILDRAATAQINFTSPEASVTFVSEQPLKDALYKGPGSRKRLVITAAALAVRDREGVARDALQDTVAQEQSAALTDATLSDISAAIEAAIAQVFLGSPTLAQERLLDLAISAKVQSAPRLTSQLLTLSSQAGWADTGDIRFEGGRFLAALAQTYALVIGLRQRPLDPDLLGIARRIYEPVPDMDLWSLGAKGWTTPNGARGLTLYLLNPDTGGYHAATVARAAGMDATFTPSRAYAGPIWGATSFAEFTGKEITLDAPHLANDGQLSTSTKTIAKIHGPLSSKEMREATSVYNDWEKLLADLRSRVGTGLSRAATPLPSLIAPISIDEAQFDDIAQLYRWQARDRSGNVLSLSAHSRDVDHLKSLHTQFPGAVALLVISSITADELRHDPVTLLRPMGEGISATNLDFQPAPDGKLIVRVKRGLQRGFRKLQGGVGSSPQAGFASQVLAKLAEQCRHHQPDTLAALAKTAEARQLLLLADSLEKLITDPDPSSILAAAYLSHNLILSDSLNCAAV</sequence>
<dbReference type="OrthoDB" id="242553at2"/>